<evidence type="ECO:0000256" key="3">
    <source>
        <dbReference type="RuleBase" id="RU003968"/>
    </source>
</evidence>
<keyword evidence="2 5" id="KW-0732">Signal</keyword>
<name>A0AAJ0BRK2_9PEZI</name>
<protein>
    <submittedName>
        <fullName evidence="7">Cellobiose dehydrogenase</fullName>
    </submittedName>
</protein>
<dbReference type="Proteomes" id="UP001244011">
    <property type="component" value="Unassembled WGS sequence"/>
</dbReference>
<comment type="similarity">
    <text evidence="1 3">Belongs to the GMC oxidoreductase family.</text>
</comment>
<dbReference type="InterPro" id="IPR007867">
    <property type="entry name" value="GMC_OxRtase_C"/>
</dbReference>
<dbReference type="Gene3D" id="2.60.40.1210">
    <property type="entry name" value="Cellobiose dehydrogenase, cytochrome domain"/>
    <property type="match status" value="1"/>
</dbReference>
<keyword evidence="3" id="KW-0285">Flavoprotein</keyword>
<dbReference type="Pfam" id="PF00734">
    <property type="entry name" value="CBM_1"/>
    <property type="match status" value="1"/>
</dbReference>
<dbReference type="Pfam" id="PF16010">
    <property type="entry name" value="CDH-cyt"/>
    <property type="match status" value="1"/>
</dbReference>
<keyword evidence="3" id="KW-0274">FAD</keyword>
<organism evidence="7 8">
    <name type="scientific">Phialemonium atrogriseum</name>
    <dbReference type="NCBI Taxonomy" id="1093897"/>
    <lineage>
        <taxon>Eukaryota</taxon>
        <taxon>Fungi</taxon>
        <taxon>Dikarya</taxon>
        <taxon>Ascomycota</taxon>
        <taxon>Pezizomycotina</taxon>
        <taxon>Sordariomycetes</taxon>
        <taxon>Sordariomycetidae</taxon>
        <taxon>Cephalothecales</taxon>
        <taxon>Cephalothecaceae</taxon>
        <taxon>Phialemonium</taxon>
    </lineage>
</organism>
<dbReference type="GO" id="GO:0005576">
    <property type="term" value="C:extracellular region"/>
    <property type="evidence" value="ECO:0007669"/>
    <property type="project" value="InterPro"/>
</dbReference>
<dbReference type="SUPFAM" id="SSF49344">
    <property type="entry name" value="CBD9-like"/>
    <property type="match status" value="1"/>
</dbReference>
<dbReference type="PROSITE" id="PS51164">
    <property type="entry name" value="CBM1_2"/>
    <property type="match status" value="1"/>
</dbReference>
<dbReference type="GeneID" id="85309464"/>
<feature type="region of interest" description="Disordered" evidence="4">
    <location>
        <begin position="235"/>
        <end position="320"/>
    </location>
</feature>
<dbReference type="Pfam" id="PF13450">
    <property type="entry name" value="NAD_binding_8"/>
    <property type="match status" value="1"/>
</dbReference>
<evidence type="ECO:0000256" key="1">
    <source>
        <dbReference type="ARBA" id="ARBA00010790"/>
    </source>
</evidence>
<dbReference type="SUPFAM" id="SSF51905">
    <property type="entry name" value="FAD/NAD(P)-binding domain"/>
    <property type="match status" value="1"/>
</dbReference>
<dbReference type="PANTHER" id="PTHR47190">
    <property type="entry name" value="DEHYDROGENASE, PUTATIVE-RELATED"/>
    <property type="match status" value="1"/>
</dbReference>
<feature type="compositionally biased region" description="Low complexity" evidence="4">
    <location>
        <begin position="239"/>
        <end position="320"/>
    </location>
</feature>
<dbReference type="InterPro" id="IPR015920">
    <property type="entry name" value="Cellobiose_DH-like_cyt"/>
</dbReference>
<comment type="caution">
    <text evidence="7">The sequence shown here is derived from an EMBL/GenBank/DDBJ whole genome shotgun (WGS) entry which is preliminary data.</text>
</comment>
<evidence type="ECO:0000313" key="7">
    <source>
        <dbReference type="EMBL" id="KAK1762940.1"/>
    </source>
</evidence>
<dbReference type="InterPro" id="IPR053208">
    <property type="entry name" value="GMC_Oxidoreductase_CD"/>
</dbReference>
<dbReference type="InterPro" id="IPR000172">
    <property type="entry name" value="GMC_OxRdtase_N"/>
</dbReference>
<dbReference type="PANTHER" id="PTHR47190:SF2">
    <property type="entry name" value="CELLOBIOSE DEHYDROGENASE (AFU_ORTHOLOGUE AFUA_2G17620)"/>
    <property type="match status" value="1"/>
</dbReference>
<dbReference type="InterPro" id="IPR000254">
    <property type="entry name" value="CBD"/>
</dbReference>
<evidence type="ECO:0000259" key="6">
    <source>
        <dbReference type="PROSITE" id="PS51164"/>
    </source>
</evidence>
<dbReference type="GO" id="GO:0005975">
    <property type="term" value="P:carbohydrate metabolic process"/>
    <property type="evidence" value="ECO:0007669"/>
    <property type="project" value="InterPro"/>
</dbReference>
<gene>
    <name evidence="7" type="ORF">QBC33DRAFT_519140</name>
</gene>
<evidence type="ECO:0000256" key="2">
    <source>
        <dbReference type="ARBA" id="ARBA00022729"/>
    </source>
</evidence>
<evidence type="ECO:0000256" key="5">
    <source>
        <dbReference type="SAM" id="SignalP"/>
    </source>
</evidence>
<dbReference type="CDD" id="cd09630">
    <property type="entry name" value="CDH_like_cytochrome"/>
    <property type="match status" value="1"/>
</dbReference>
<evidence type="ECO:0000313" key="8">
    <source>
        <dbReference type="Proteomes" id="UP001244011"/>
    </source>
</evidence>
<dbReference type="EMBL" id="MU839032">
    <property type="protein sequence ID" value="KAK1762940.1"/>
    <property type="molecule type" value="Genomic_DNA"/>
</dbReference>
<feature type="signal peptide" evidence="5">
    <location>
        <begin position="1"/>
        <end position="19"/>
    </location>
</feature>
<keyword evidence="8" id="KW-1185">Reference proteome</keyword>
<feature type="domain" description="CBM1" evidence="6">
    <location>
        <begin position="881"/>
        <end position="917"/>
    </location>
</feature>
<dbReference type="Pfam" id="PF00732">
    <property type="entry name" value="GMC_oxred_N"/>
    <property type="match status" value="1"/>
</dbReference>
<dbReference type="GO" id="GO:0016614">
    <property type="term" value="F:oxidoreductase activity, acting on CH-OH group of donors"/>
    <property type="evidence" value="ECO:0007669"/>
    <property type="project" value="InterPro"/>
</dbReference>
<dbReference type="FunFam" id="2.60.40.1210:FF:000004">
    <property type="entry name" value="Cellobiose dehydrogenase"/>
    <property type="match status" value="1"/>
</dbReference>
<dbReference type="SMART" id="SM00236">
    <property type="entry name" value="fCBD"/>
    <property type="match status" value="1"/>
</dbReference>
<dbReference type="RefSeq" id="XP_060279153.1">
    <property type="nucleotide sequence ID" value="XM_060426277.1"/>
</dbReference>
<dbReference type="InterPro" id="IPR036188">
    <property type="entry name" value="FAD/NAD-bd_sf"/>
</dbReference>
<dbReference type="AlphaFoldDB" id="A0AAJ0BRK2"/>
<dbReference type="InterPro" id="IPR035971">
    <property type="entry name" value="CBD_sf"/>
</dbReference>
<dbReference type="PROSITE" id="PS00623">
    <property type="entry name" value="GMC_OXRED_1"/>
    <property type="match status" value="1"/>
</dbReference>
<accession>A0AAJ0BRK2</accession>
<feature type="chain" id="PRO_5042587426" evidence="5">
    <location>
        <begin position="20"/>
        <end position="925"/>
    </location>
</feature>
<sequence length="925" mass="97627">MSTLRRVGAALVAASLCVAQSTPVMYKDEKTGIQLGTWGYTPDATSEDDPGFGAYTFGMALPEDAMTKDANEYIGILRCSITSPTETGWCAVSHGGSGQMTQALLLMAWPYENEVLTSFRYTSGYQLPPVYKGNATLTQISSFVNATTYEVIYRCQNCFEWDNGGASVKVSTTAKSFVLGRAQAIKSVTNPGCPDKISFGFHDDGYGQYGAALDQIVNPSYSAWAALAKTVPKTSCDDAGTPAAGPSTTAASPTATATATATGSASGSASGSATETDAPTASASASATEPASSSEPASASEPAPTTTGEAPSATSAAPSSTQAACASVPTGSAAKTYEYIIVGGGAGGIPMADRLSAAGHSVLLIEKGPPSTGRWGGTMKPDWLIGTNLTRFDVPGLCNQIWHDSTGIACQDTDQMAGCVLGGGTAVNAGLWWKPNPKDWDYNFPWGWRSADLKKATQAAFSRIPGTTTPSMDGKLYRQEGFNVLAQGFNDSGWSYVIPNDAETQKNRTYGHTTYMFSNGERGGPLATYLQTASQRPKLFDLWTDTTVRRVIRTGGHITGVELECNDGGGGKSGIVNVAPQLGRVILSAGTFGTAKLLMRSGFGPADQLSIVKNSAKDGATMIPSSDWVDLPVGYNLVDHVNTDTIITHPDVVFYDFYEAWDAPIPDDKTDYLDNRAGILAQSAPNIGPMFWDEIKGSDGIVRQLQWTARVEGNDAITASKHAMTMSQYLGRGSQSRGRMGITANLDTVVLTPPYLHDEFDTEAVIQGIKNLQQALSGIKDLQWIVPSPNITVEDFVNNMDKSPASRRSNHWMGTSKMGYDDGRLGGSAVVDINAKVYGTDNLFVVDASIFPGQPTGNPSAMVVVAAEQAASRILALRATTAGGLGAQCGGNKWTGSFACAKQYECRVLDPTYSICAKPAGTTRH</sequence>
<dbReference type="Gene3D" id="3.30.410.10">
    <property type="entry name" value="Cholesterol Oxidase, domain 2"/>
    <property type="match status" value="1"/>
</dbReference>
<dbReference type="Pfam" id="PF05199">
    <property type="entry name" value="GMC_oxred_C"/>
    <property type="match status" value="1"/>
</dbReference>
<reference evidence="7" key="1">
    <citation type="submission" date="2023-06" db="EMBL/GenBank/DDBJ databases">
        <title>Genome-scale phylogeny and comparative genomics of the fungal order Sordariales.</title>
        <authorList>
            <consortium name="Lawrence Berkeley National Laboratory"/>
            <person name="Hensen N."/>
            <person name="Bonometti L."/>
            <person name="Westerberg I."/>
            <person name="Brannstrom I.O."/>
            <person name="Guillou S."/>
            <person name="Cros-Aarteil S."/>
            <person name="Calhoun S."/>
            <person name="Haridas S."/>
            <person name="Kuo A."/>
            <person name="Mondo S."/>
            <person name="Pangilinan J."/>
            <person name="Riley R."/>
            <person name="Labutti K."/>
            <person name="Andreopoulos B."/>
            <person name="Lipzen A."/>
            <person name="Chen C."/>
            <person name="Yanf M."/>
            <person name="Daum C."/>
            <person name="Ng V."/>
            <person name="Clum A."/>
            <person name="Steindorff A."/>
            <person name="Ohm R."/>
            <person name="Martin F."/>
            <person name="Silar P."/>
            <person name="Natvig D."/>
            <person name="Lalanne C."/>
            <person name="Gautier V."/>
            <person name="Ament-Velasquez S.L."/>
            <person name="Kruys A."/>
            <person name="Hutchinson M.I."/>
            <person name="Powell A.J."/>
            <person name="Barry K."/>
            <person name="Miller A.N."/>
            <person name="Grigoriev I.V."/>
            <person name="Debuchy R."/>
            <person name="Gladieux P."/>
            <person name="Thoren M.H."/>
            <person name="Johannesson H."/>
        </authorList>
    </citation>
    <scope>NUCLEOTIDE SEQUENCE</scope>
    <source>
        <strain evidence="7">8032-3</strain>
    </source>
</reference>
<evidence type="ECO:0000256" key="4">
    <source>
        <dbReference type="SAM" id="MobiDB-lite"/>
    </source>
</evidence>
<dbReference type="GO" id="GO:0050660">
    <property type="term" value="F:flavin adenine dinucleotide binding"/>
    <property type="evidence" value="ECO:0007669"/>
    <property type="project" value="InterPro"/>
</dbReference>
<dbReference type="Gene3D" id="3.50.50.60">
    <property type="entry name" value="FAD/NAD(P)-binding domain"/>
    <property type="match status" value="1"/>
</dbReference>
<dbReference type="GO" id="GO:0030248">
    <property type="term" value="F:cellulose binding"/>
    <property type="evidence" value="ECO:0007669"/>
    <property type="project" value="InterPro"/>
</dbReference>
<dbReference type="SUPFAM" id="SSF54373">
    <property type="entry name" value="FAD-linked reductases, C-terminal domain"/>
    <property type="match status" value="1"/>
</dbReference>
<dbReference type="SUPFAM" id="SSF57180">
    <property type="entry name" value="Cellulose-binding domain"/>
    <property type="match status" value="1"/>
</dbReference>
<proteinExistence type="inferred from homology"/>